<name>A0AAE1DDZ6_9GAST</name>
<organism evidence="1 2">
    <name type="scientific">Elysia crispata</name>
    <name type="common">lettuce slug</name>
    <dbReference type="NCBI Taxonomy" id="231223"/>
    <lineage>
        <taxon>Eukaryota</taxon>
        <taxon>Metazoa</taxon>
        <taxon>Spiralia</taxon>
        <taxon>Lophotrochozoa</taxon>
        <taxon>Mollusca</taxon>
        <taxon>Gastropoda</taxon>
        <taxon>Heterobranchia</taxon>
        <taxon>Euthyneura</taxon>
        <taxon>Panpulmonata</taxon>
        <taxon>Sacoglossa</taxon>
        <taxon>Placobranchoidea</taxon>
        <taxon>Plakobranchidae</taxon>
        <taxon>Elysia</taxon>
    </lineage>
</organism>
<accession>A0AAE1DDZ6</accession>
<evidence type="ECO:0000313" key="1">
    <source>
        <dbReference type="EMBL" id="KAK3766997.1"/>
    </source>
</evidence>
<proteinExistence type="predicted"/>
<dbReference type="Proteomes" id="UP001283361">
    <property type="component" value="Unassembled WGS sequence"/>
</dbReference>
<dbReference type="AlphaFoldDB" id="A0AAE1DDZ6"/>
<gene>
    <name evidence="1" type="ORF">RRG08_058912</name>
</gene>
<reference evidence="1" key="1">
    <citation type="journal article" date="2023" name="G3 (Bethesda)">
        <title>A reference genome for the long-term kleptoplast-retaining sea slug Elysia crispata morphotype clarki.</title>
        <authorList>
            <person name="Eastman K.E."/>
            <person name="Pendleton A.L."/>
            <person name="Shaikh M.A."/>
            <person name="Suttiyut T."/>
            <person name="Ogas R."/>
            <person name="Tomko P."/>
            <person name="Gavelis G."/>
            <person name="Widhalm J.R."/>
            <person name="Wisecaver J.H."/>
        </authorList>
    </citation>
    <scope>NUCLEOTIDE SEQUENCE</scope>
    <source>
        <strain evidence="1">ECLA1</strain>
    </source>
</reference>
<protein>
    <submittedName>
        <fullName evidence="1">Uncharacterized protein</fullName>
    </submittedName>
</protein>
<evidence type="ECO:0000313" key="2">
    <source>
        <dbReference type="Proteomes" id="UP001283361"/>
    </source>
</evidence>
<keyword evidence="2" id="KW-1185">Reference proteome</keyword>
<sequence>MWVCVSPAPRVRLTSSHSPALALDVNVAKRGLGQKTAGWYLTKHRSVLTVTYWQVGVKVIHEGNHEVEITHSYTKREQTAR</sequence>
<comment type="caution">
    <text evidence="1">The sequence shown here is derived from an EMBL/GenBank/DDBJ whole genome shotgun (WGS) entry which is preliminary data.</text>
</comment>
<dbReference type="EMBL" id="JAWDGP010004182">
    <property type="protein sequence ID" value="KAK3766997.1"/>
    <property type="molecule type" value="Genomic_DNA"/>
</dbReference>